<dbReference type="Proteomes" id="UP000492821">
    <property type="component" value="Unassembled WGS sequence"/>
</dbReference>
<name>A0A7E4VHX6_PANRE</name>
<evidence type="ECO:0000313" key="2">
    <source>
        <dbReference type="WBParaSite" id="Pan_g21343.t1"/>
    </source>
</evidence>
<sequence>MPFIEHQNNNLPYSNLPYAFKSRLIQLASLVDARTISIACSDLKNLNSHRRKSYTTVYITDNRQVSDAAKAYPQKESDFNLLYHFSKFSLIKYILDGPLTINPTWQTVLRAVQIAIDDKPLYINDTLILYLLQADSYDRMMPLVAGTYARLVLYGQYTWTQVKQLIHSNVKKVRIMGNVDVEPEEYDDAIQFVLRFPRGIGYKYVF</sequence>
<keyword evidence="1" id="KW-1185">Reference proteome</keyword>
<evidence type="ECO:0000313" key="1">
    <source>
        <dbReference type="Proteomes" id="UP000492821"/>
    </source>
</evidence>
<reference evidence="1" key="1">
    <citation type="journal article" date="2013" name="Genetics">
        <title>The draft genome and transcriptome of Panagrellus redivivus are shaped by the harsh demands of a free-living lifestyle.</title>
        <authorList>
            <person name="Srinivasan J."/>
            <person name="Dillman A.R."/>
            <person name="Macchietto M.G."/>
            <person name="Heikkinen L."/>
            <person name="Lakso M."/>
            <person name="Fracchia K.M."/>
            <person name="Antoshechkin I."/>
            <person name="Mortazavi A."/>
            <person name="Wong G."/>
            <person name="Sternberg P.W."/>
        </authorList>
    </citation>
    <scope>NUCLEOTIDE SEQUENCE [LARGE SCALE GENOMIC DNA]</scope>
    <source>
        <strain evidence="1">MT8872</strain>
    </source>
</reference>
<protein>
    <submittedName>
        <fullName evidence="2">F-box domain-containing protein</fullName>
    </submittedName>
</protein>
<proteinExistence type="predicted"/>
<accession>A0A7E4VHX6</accession>
<dbReference type="WBParaSite" id="Pan_g21343.t1">
    <property type="protein sequence ID" value="Pan_g21343.t1"/>
    <property type="gene ID" value="Pan_g21343"/>
</dbReference>
<reference evidence="2" key="2">
    <citation type="submission" date="2020-10" db="UniProtKB">
        <authorList>
            <consortium name="WormBaseParasite"/>
        </authorList>
    </citation>
    <scope>IDENTIFICATION</scope>
</reference>
<organism evidence="1 2">
    <name type="scientific">Panagrellus redivivus</name>
    <name type="common">Microworm</name>
    <dbReference type="NCBI Taxonomy" id="6233"/>
    <lineage>
        <taxon>Eukaryota</taxon>
        <taxon>Metazoa</taxon>
        <taxon>Ecdysozoa</taxon>
        <taxon>Nematoda</taxon>
        <taxon>Chromadorea</taxon>
        <taxon>Rhabditida</taxon>
        <taxon>Tylenchina</taxon>
        <taxon>Panagrolaimomorpha</taxon>
        <taxon>Panagrolaimoidea</taxon>
        <taxon>Panagrolaimidae</taxon>
        <taxon>Panagrellus</taxon>
    </lineage>
</organism>
<dbReference type="AlphaFoldDB" id="A0A7E4VHX6"/>